<dbReference type="Gene3D" id="3.40.50.300">
    <property type="entry name" value="P-loop containing nucleotide triphosphate hydrolases"/>
    <property type="match status" value="1"/>
</dbReference>
<comment type="catalytic activity">
    <reaction evidence="10 11">
        <text>GTP + H2O = GDP + phosphate + H(+)</text>
        <dbReference type="Rhea" id="RHEA:19669"/>
        <dbReference type="ChEBI" id="CHEBI:15377"/>
        <dbReference type="ChEBI" id="CHEBI:15378"/>
        <dbReference type="ChEBI" id="CHEBI:37565"/>
        <dbReference type="ChEBI" id="CHEBI:43474"/>
        <dbReference type="ChEBI" id="CHEBI:58189"/>
        <dbReference type="EC" id="3.6.5.3"/>
    </reaction>
</comment>
<accession>A0A520KXL1</accession>
<evidence type="ECO:0000256" key="3">
    <source>
        <dbReference type="ARBA" id="ARBA00022540"/>
    </source>
</evidence>
<keyword evidence="6 11" id="KW-0378">Hydrolase</keyword>
<dbReference type="GO" id="GO:0005525">
    <property type="term" value="F:GTP binding"/>
    <property type="evidence" value="ECO:0007669"/>
    <property type="project" value="UniProtKB-UniRule"/>
</dbReference>
<sequence length="408" mass="44435">MSEPCVNIGLVGHVDHGKTTIVSAFSGEWADRHSEETKRGISIKLGYADATFRKCPKCPEPDAYTVEEKCPNCGTKTEELRTVSFVDAPGHETLMATMLSGAAIMDGAILVISADESCPQSQTKEHLMALNIIDIDKIVVAQNKIDIVSKEAVQENYIQIKEFLRGTLAEDAPIVPISAQHRINMDVLIEEIEENIPTPNHKIDAPTRLLIARSFDVNKPGSPINKLVGGVVGGSISAGILKPKDEIEITPGRFVESGRKGRWEPIFTEVKTIMSGKRKIKEATPGGLIGISTTLDPYITKADALVGQVMGKPGTLPPVWNDFTMDVKLLDRVVGTKEEQKVQGIKVRELLMLNVGTATTAGVVEKSRKDQLEVKLKRPVCADEGSRIAISRRISSRWRLVGVGMLNG</sequence>
<feature type="binding site" evidence="11">
    <location>
        <position position="40"/>
    </location>
    <ligand>
        <name>Mg(2+)</name>
        <dbReference type="ChEBI" id="CHEBI:18420"/>
        <label>2</label>
    </ligand>
</feature>
<dbReference type="InterPro" id="IPR050543">
    <property type="entry name" value="eIF2G"/>
</dbReference>
<dbReference type="GO" id="GO:0003743">
    <property type="term" value="F:translation initiation factor activity"/>
    <property type="evidence" value="ECO:0007669"/>
    <property type="project" value="UniProtKB-KW"/>
</dbReference>
<dbReference type="InterPro" id="IPR044128">
    <property type="entry name" value="eIF2g_GTP-bd"/>
</dbReference>
<feature type="binding site" evidence="11">
    <location>
        <position position="73"/>
    </location>
    <ligand>
        <name>Zn(2+)</name>
        <dbReference type="ChEBI" id="CHEBI:29105"/>
    </ligand>
</feature>
<dbReference type="CDD" id="cd01888">
    <property type="entry name" value="eIF2_gamma"/>
    <property type="match status" value="1"/>
</dbReference>
<evidence type="ECO:0000256" key="6">
    <source>
        <dbReference type="ARBA" id="ARBA00022801"/>
    </source>
</evidence>
<evidence type="ECO:0000256" key="10">
    <source>
        <dbReference type="ARBA" id="ARBA00048107"/>
    </source>
</evidence>
<dbReference type="InterPro" id="IPR009001">
    <property type="entry name" value="Transl_elong_EF1A/Init_IF2_C"/>
</dbReference>
<feature type="domain" description="Tr-type G" evidence="12">
    <location>
        <begin position="3"/>
        <end position="200"/>
    </location>
</feature>
<protein>
    <recommendedName>
        <fullName evidence="11">Translation initiation factor 2 subunit gamma</fullName>
        <ecNumber evidence="11">3.6.5.3</ecNumber>
    </recommendedName>
    <alternativeName>
        <fullName evidence="11">aIF2-gamma</fullName>
    </alternativeName>
    <alternativeName>
        <fullName evidence="11">eIF-2-gamma</fullName>
    </alternativeName>
</protein>
<dbReference type="PRINTS" id="PR00315">
    <property type="entry name" value="ELONGATNFCT"/>
</dbReference>
<dbReference type="SUPFAM" id="SSF52540">
    <property type="entry name" value="P-loop containing nucleoside triphosphate hydrolases"/>
    <property type="match status" value="1"/>
</dbReference>
<dbReference type="PROSITE" id="PS51722">
    <property type="entry name" value="G_TR_2"/>
    <property type="match status" value="1"/>
</dbReference>
<dbReference type="Proteomes" id="UP000320766">
    <property type="component" value="Unassembled WGS sequence"/>
</dbReference>
<keyword evidence="4 11" id="KW-0479">Metal-binding</keyword>
<dbReference type="NCBIfam" id="NF003077">
    <property type="entry name" value="PRK04000.1"/>
    <property type="match status" value="1"/>
</dbReference>
<dbReference type="GO" id="GO:0003746">
    <property type="term" value="F:translation elongation factor activity"/>
    <property type="evidence" value="ECO:0007669"/>
    <property type="project" value="UniProtKB-UniRule"/>
</dbReference>
<dbReference type="EMBL" id="RXIL01000052">
    <property type="protein sequence ID" value="RZN70674.1"/>
    <property type="molecule type" value="Genomic_DNA"/>
</dbReference>
<evidence type="ECO:0000256" key="11">
    <source>
        <dbReference type="HAMAP-Rule" id="MF_00119"/>
    </source>
</evidence>
<feature type="binding site" evidence="11">
    <location>
        <position position="55"/>
    </location>
    <ligand>
        <name>Zn(2+)</name>
        <dbReference type="ChEBI" id="CHEBI:29105"/>
    </ligand>
</feature>
<dbReference type="SUPFAM" id="SSF50447">
    <property type="entry name" value="Translation proteins"/>
    <property type="match status" value="1"/>
</dbReference>
<dbReference type="InterPro" id="IPR027417">
    <property type="entry name" value="P-loop_NTPase"/>
</dbReference>
<feature type="binding site" evidence="11">
    <location>
        <begin position="15"/>
        <end position="20"/>
    </location>
    <ligand>
        <name>GTP</name>
        <dbReference type="ChEBI" id="CHEBI:37565"/>
    </ligand>
</feature>
<dbReference type="InterPro" id="IPR005225">
    <property type="entry name" value="Small_GTP-bd"/>
</dbReference>
<gene>
    <name evidence="11" type="primary">eif2g</name>
    <name evidence="13" type="ORF">EF807_02875</name>
</gene>
<evidence type="ECO:0000256" key="2">
    <source>
        <dbReference type="ARBA" id="ARBA00005388"/>
    </source>
</evidence>
<keyword evidence="9 11" id="KW-0342">GTP-binding</keyword>
<dbReference type="NCBIfam" id="TIGR03680">
    <property type="entry name" value="eif2g_arch"/>
    <property type="match status" value="1"/>
</dbReference>
<evidence type="ECO:0000259" key="12">
    <source>
        <dbReference type="PROSITE" id="PS51722"/>
    </source>
</evidence>
<dbReference type="PANTHER" id="PTHR42854">
    <property type="entry name" value="EUKARYOTIC TRANSLATION INITIATION FACTOR 2 SUBUNIT 3 FAMILY MEMBER"/>
    <property type="match status" value="1"/>
</dbReference>
<organism evidence="13 14">
    <name type="scientific">Candidatus Methanolliviera hydrocarbonicum</name>
    <dbReference type="NCBI Taxonomy" id="2491085"/>
    <lineage>
        <taxon>Archaea</taxon>
        <taxon>Methanobacteriati</taxon>
        <taxon>Methanobacteriota</taxon>
        <taxon>Candidatus Methanoliparia</taxon>
        <taxon>Candidatus Methanoliparales</taxon>
        <taxon>Candidatus Methanollivieraceae</taxon>
        <taxon>Candidatus Methanolliviera</taxon>
    </lineage>
</organism>
<evidence type="ECO:0000256" key="4">
    <source>
        <dbReference type="ARBA" id="ARBA00022723"/>
    </source>
</evidence>
<feature type="binding site" evidence="11">
    <location>
        <begin position="178"/>
        <end position="180"/>
    </location>
    <ligand>
        <name>GTP</name>
        <dbReference type="ChEBI" id="CHEBI:37565"/>
    </ligand>
</feature>
<proteinExistence type="inferred from homology"/>
<comment type="caution">
    <text evidence="13">The sequence shown here is derived from an EMBL/GenBank/DDBJ whole genome shotgun (WGS) entry which is preliminary data.</text>
</comment>
<dbReference type="GO" id="GO:0003924">
    <property type="term" value="F:GTPase activity"/>
    <property type="evidence" value="ECO:0007669"/>
    <property type="project" value="InterPro"/>
</dbReference>
<feature type="binding site" evidence="11">
    <location>
        <position position="15"/>
    </location>
    <ligand>
        <name>Mg(2+)</name>
        <dbReference type="ChEBI" id="CHEBI:18420"/>
        <label>2</label>
    </ligand>
</feature>
<feature type="binding site" evidence="11">
    <location>
        <position position="58"/>
    </location>
    <ligand>
        <name>Zn(2+)</name>
        <dbReference type="ChEBI" id="CHEBI:29105"/>
    </ligand>
</feature>
<dbReference type="AlphaFoldDB" id="A0A520KXL1"/>
<dbReference type="GO" id="GO:0046872">
    <property type="term" value="F:metal ion binding"/>
    <property type="evidence" value="ECO:0007669"/>
    <property type="project" value="UniProtKB-KW"/>
</dbReference>
<dbReference type="InterPro" id="IPR000795">
    <property type="entry name" value="T_Tr_GTP-bd_dom"/>
</dbReference>
<dbReference type="FunFam" id="2.40.30.10:FF:000075">
    <property type="entry name" value="Translation initiation factor 2 subunit gamma"/>
    <property type="match status" value="1"/>
</dbReference>
<dbReference type="GO" id="GO:0000049">
    <property type="term" value="F:tRNA binding"/>
    <property type="evidence" value="ECO:0007669"/>
    <property type="project" value="InterPro"/>
</dbReference>
<reference evidence="13 14" key="1">
    <citation type="journal article" date="2019" name="Nat. Microbiol.">
        <title>Wide diversity of methane and short-chain alkane metabolisms in uncultured archaea.</title>
        <authorList>
            <person name="Borrel G."/>
            <person name="Adam P.S."/>
            <person name="McKay L.J."/>
            <person name="Chen L.X."/>
            <person name="Sierra-Garcia I.N."/>
            <person name="Sieber C.M."/>
            <person name="Letourneur Q."/>
            <person name="Ghozlane A."/>
            <person name="Andersen G.L."/>
            <person name="Li W.J."/>
            <person name="Hallam S.J."/>
            <person name="Muyzer G."/>
            <person name="de Oliveira V.M."/>
            <person name="Inskeep W.P."/>
            <person name="Banfield J.F."/>
            <person name="Gribaldo S."/>
        </authorList>
    </citation>
    <scope>NUCLEOTIDE SEQUENCE [LARGE SCALE GENOMIC DNA]</scope>
    <source>
        <strain evidence="13">NM1b</strain>
    </source>
</reference>
<keyword evidence="8 11" id="KW-0648">Protein biosynthesis</keyword>
<dbReference type="FunFam" id="3.40.50.300:FF:000065">
    <property type="entry name" value="Eukaryotic translation initiation factor 2 subunit gamma"/>
    <property type="match status" value="1"/>
</dbReference>
<keyword evidence="11" id="KW-0862">Zinc</keyword>
<dbReference type="HAMAP" id="MF_00119">
    <property type="entry name" value="eIF_2_gamma"/>
    <property type="match status" value="1"/>
</dbReference>
<dbReference type="Pfam" id="PF09173">
    <property type="entry name" value="eIF2_C"/>
    <property type="match status" value="1"/>
</dbReference>
<evidence type="ECO:0000313" key="13">
    <source>
        <dbReference type="EMBL" id="RZN70674.1"/>
    </source>
</evidence>
<feature type="binding site" evidence="11">
    <location>
        <position position="70"/>
    </location>
    <ligand>
        <name>Zn(2+)</name>
        <dbReference type="ChEBI" id="CHEBI:29105"/>
    </ligand>
</feature>
<dbReference type="PANTHER" id="PTHR42854:SF3">
    <property type="entry name" value="EUKARYOTIC TRANSLATION INITIATION FACTOR 2 SUBUNIT 3-RELATED"/>
    <property type="match status" value="1"/>
</dbReference>
<evidence type="ECO:0000256" key="1">
    <source>
        <dbReference type="ARBA" id="ARBA00001946"/>
    </source>
</evidence>
<feature type="binding site" evidence="11">
    <location>
        <position position="42"/>
    </location>
    <ligand>
        <name>Mg(2+)</name>
        <dbReference type="ChEBI" id="CHEBI:18420"/>
        <label>1</label>
    </ligand>
</feature>
<feature type="binding site" evidence="11">
    <location>
        <begin position="143"/>
        <end position="146"/>
    </location>
    <ligand>
        <name>GTP</name>
        <dbReference type="ChEBI" id="CHEBI:37565"/>
    </ligand>
</feature>
<dbReference type="GO" id="GO:0005829">
    <property type="term" value="C:cytosol"/>
    <property type="evidence" value="ECO:0007669"/>
    <property type="project" value="TreeGrafter"/>
</dbReference>
<feature type="binding site" evidence="11">
    <location>
        <position position="19"/>
    </location>
    <ligand>
        <name>Mg(2+)</name>
        <dbReference type="ChEBI" id="CHEBI:18420"/>
        <label>1</label>
    </ligand>
</feature>
<name>A0A520KXL1_9EURY</name>
<dbReference type="NCBIfam" id="TIGR00231">
    <property type="entry name" value="small_GTP"/>
    <property type="match status" value="1"/>
</dbReference>
<dbReference type="CDD" id="cd03688">
    <property type="entry name" value="eIF2_gamma_II"/>
    <property type="match status" value="1"/>
</dbReference>
<keyword evidence="5 11" id="KW-0547">Nucleotide-binding</keyword>
<evidence type="ECO:0000256" key="7">
    <source>
        <dbReference type="ARBA" id="ARBA00022842"/>
    </source>
</evidence>
<comment type="subunit">
    <text evidence="11">Heterotrimer composed of an alpha, a beta and a gamma chain.</text>
</comment>
<evidence type="ECO:0000313" key="14">
    <source>
        <dbReference type="Proteomes" id="UP000320766"/>
    </source>
</evidence>
<comment type="function">
    <text evidence="11">eIF-2 functions in the early steps of protein synthesis by forming a ternary complex with GTP and initiator tRNA.</text>
</comment>
<evidence type="ECO:0000256" key="8">
    <source>
        <dbReference type="ARBA" id="ARBA00022917"/>
    </source>
</evidence>
<evidence type="ECO:0000256" key="9">
    <source>
        <dbReference type="ARBA" id="ARBA00023134"/>
    </source>
</evidence>
<dbReference type="EC" id="3.6.5.3" evidence="11"/>
<dbReference type="GO" id="GO:0001731">
    <property type="term" value="P:formation of translation preinitiation complex"/>
    <property type="evidence" value="ECO:0007669"/>
    <property type="project" value="TreeGrafter"/>
</dbReference>
<keyword evidence="3 11" id="KW-0396">Initiation factor</keyword>
<dbReference type="InterPro" id="IPR044127">
    <property type="entry name" value="eIF2g_dom_2"/>
</dbReference>
<comment type="cofactor">
    <cofactor evidence="1 11">
        <name>Mg(2+)</name>
        <dbReference type="ChEBI" id="CHEBI:18420"/>
    </cofactor>
</comment>
<dbReference type="InterPro" id="IPR015256">
    <property type="entry name" value="eIF2g_C"/>
</dbReference>
<dbReference type="Pfam" id="PF00009">
    <property type="entry name" value="GTP_EFTU"/>
    <property type="match status" value="1"/>
</dbReference>
<dbReference type="InterPro" id="IPR009000">
    <property type="entry name" value="Transl_B-barrel_sf"/>
</dbReference>
<dbReference type="Gene3D" id="2.40.30.10">
    <property type="entry name" value="Translation factors"/>
    <property type="match status" value="2"/>
</dbReference>
<dbReference type="InterPro" id="IPR022424">
    <property type="entry name" value="TIF2_gsu"/>
</dbReference>
<dbReference type="CDD" id="cd15490">
    <property type="entry name" value="eIF2_gamma_III"/>
    <property type="match status" value="1"/>
</dbReference>
<comment type="similarity">
    <text evidence="2 11">Belongs to the TRAFAC class translation factor GTPase superfamily. Classic translation factor GTPase family. EIF2G subfamily.</text>
</comment>
<dbReference type="SUPFAM" id="SSF50465">
    <property type="entry name" value="EF-Tu/eEF-1alpha/eIF2-gamma C-terminal domain"/>
    <property type="match status" value="1"/>
</dbReference>
<keyword evidence="7 11" id="KW-0460">Magnesium</keyword>
<dbReference type="FunFam" id="2.40.30.10:FF:000009">
    <property type="entry name" value="Eukaryotic translation initiation factor 2 subunit gamma"/>
    <property type="match status" value="1"/>
</dbReference>
<evidence type="ECO:0000256" key="5">
    <source>
        <dbReference type="ARBA" id="ARBA00022741"/>
    </source>
</evidence>